<evidence type="ECO:0000256" key="1">
    <source>
        <dbReference type="SAM" id="Phobius"/>
    </source>
</evidence>
<dbReference type="OrthoDB" id="346771at2759"/>
<keyword evidence="2" id="KW-1185">Reference proteome</keyword>
<reference evidence="3" key="1">
    <citation type="submission" date="2025-08" db="UniProtKB">
        <authorList>
            <consortium name="RefSeq"/>
        </authorList>
    </citation>
    <scope>IDENTIFICATION</scope>
</reference>
<dbReference type="GeneID" id="34618667"/>
<proteinExistence type="predicted"/>
<keyword evidence="1" id="KW-0472">Membrane</keyword>
<name>A0A6P5WC55_9EIME</name>
<protein>
    <submittedName>
        <fullName evidence="3">Uncharacterized protein LOC34618667</fullName>
    </submittedName>
</protein>
<dbReference type="RefSeq" id="XP_022586777.2">
    <property type="nucleotide sequence ID" value="XM_022731985.2"/>
</dbReference>
<feature type="transmembrane region" description="Helical" evidence="1">
    <location>
        <begin position="737"/>
        <end position="759"/>
    </location>
</feature>
<dbReference type="Proteomes" id="UP000515125">
    <property type="component" value="Unplaced"/>
</dbReference>
<evidence type="ECO:0000313" key="2">
    <source>
        <dbReference type="Proteomes" id="UP000515125"/>
    </source>
</evidence>
<evidence type="ECO:0000313" key="3">
    <source>
        <dbReference type="RefSeq" id="XP_022586777.2"/>
    </source>
</evidence>
<dbReference type="AlphaFoldDB" id="A0A6P5WC55"/>
<accession>A0A6P5WC55</accession>
<keyword evidence="1" id="KW-1133">Transmembrane helix</keyword>
<gene>
    <name evidence="3" type="primary">LOC34618667</name>
</gene>
<keyword evidence="1" id="KW-0812">Transmembrane</keyword>
<sequence length="783" mass="81565">MVLPPDGGTDVSFGGYGTRNRSNLSRKRLSAPRAIAITVSTLKGLFPRGADFEALSMNVCAFIQLERDCMRSCLSRAYAAELGAGDVSCIGESNSLFSGDPEKFAVEVPCWMLTEADLSQSLSPSAPVRAAVLLACRAEEEEAEKRYLLPSSSLSDLLIVARAHSRNDVSAALAFIDASVASCKGDDALLDARATPALANDTLGSLPAPTCPHATSPLQRSVSVAARVWSAAKATATAVASATASTVAATDFSVFLEAARVPLLAAVGYMNLKSSNRDPICSTKERLREAIALIIGDKAVESGSVAGALNASANGSRAILGTGEADEGRKADHEHDHIFMPLAPRWVCSPSNERCGEQNGISAIADPFSILQGSGPEGADCRAAGGKLLQTYHPPRMDIGEESSLSATKILGGSTGPLGVLPEGAEGLGQAGVHADGTSYTAHDMALGGLHKRENTVSSGKNTNFLSEIGQTSGCGNILEASDSHTECGKSDALRIHSLHLLEARAACAAERFPLSEATVQLPNARSSPVQQNQNKVGEDTGVAVFTRQGMHLELREGDAAQVSSEVATAAQYVTQQPRQTVWSSFQCALSAASRRSIKAVQRAAGAAYTAVVGADTKMDALLAPFFGACGASKRRISADAGDHVALEAASQQQPEDGGSTHVRLLGKLNPHFVAGHLRNRSANLVHHSVALISSPSISEARYHVAELVNTGGPEVSGLWAGIKVGLGIAALASGHLLMGGAMVAAATGSLGTALFWGWHRQEVYDMMRGDFAGRADQEPQES</sequence>
<organism evidence="2 3">
    <name type="scientific">Cyclospora cayetanensis</name>
    <dbReference type="NCBI Taxonomy" id="88456"/>
    <lineage>
        <taxon>Eukaryota</taxon>
        <taxon>Sar</taxon>
        <taxon>Alveolata</taxon>
        <taxon>Apicomplexa</taxon>
        <taxon>Conoidasida</taxon>
        <taxon>Coccidia</taxon>
        <taxon>Eucoccidiorida</taxon>
        <taxon>Eimeriorina</taxon>
        <taxon>Eimeriidae</taxon>
        <taxon>Cyclospora</taxon>
    </lineage>
</organism>